<dbReference type="GO" id="GO:0016853">
    <property type="term" value="F:isomerase activity"/>
    <property type="evidence" value="ECO:0007669"/>
    <property type="project" value="UniProtKB-KW"/>
</dbReference>
<gene>
    <name evidence="3" type="ORF">BJ980_002814</name>
</gene>
<dbReference type="PANTHER" id="PTHR43802">
    <property type="entry name" value="ENOYL-COA HYDRATASE"/>
    <property type="match status" value="1"/>
</dbReference>
<reference evidence="3 4" key="1">
    <citation type="submission" date="2020-07" db="EMBL/GenBank/DDBJ databases">
        <title>Sequencing the genomes of 1000 actinobacteria strains.</title>
        <authorList>
            <person name="Klenk H.-P."/>
        </authorList>
    </citation>
    <scope>NUCLEOTIDE SEQUENCE [LARGE SCALE GENOMIC DNA]</scope>
    <source>
        <strain evidence="3 4">DSM 23819</strain>
    </source>
</reference>
<name>A0A7Y9URL8_9ACTN</name>
<comment type="caution">
    <text evidence="3">The sequence shown here is derived from an EMBL/GenBank/DDBJ whole genome shotgun (WGS) entry which is preliminary data.</text>
</comment>
<sequence length="251" mass="25944">MTDLISYAVTDGVAHIELNRPEAANAIDMPTAQAFRAAIGQAAADDAVRAVLLTGAGKRFCAGGDVAAFASFESAEDQRDYLVGLAHELDAANQELAALEKPVVAHVQGAVAGAGLSVMLSCDLIVAAEGTKFVIAYPGVGLVPDVGCSWLLPRAIGQQRALHLALTNKPIGSDVALDWGLVTEVGDASRATELATQLAAGPVFALGQARRLIRNSYAATRAEAGADEAETIGRAVMTEDARGLIHAFANR</sequence>
<evidence type="ECO:0000313" key="3">
    <source>
        <dbReference type="EMBL" id="NYG59891.1"/>
    </source>
</evidence>
<dbReference type="PANTHER" id="PTHR43802:SF1">
    <property type="entry name" value="IP11341P-RELATED"/>
    <property type="match status" value="1"/>
</dbReference>
<dbReference type="EC" id="5.3.3.18" evidence="3"/>
<dbReference type="PROSITE" id="PS00166">
    <property type="entry name" value="ENOYL_COA_HYDRATASE"/>
    <property type="match status" value="1"/>
</dbReference>
<dbReference type="InterPro" id="IPR001753">
    <property type="entry name" value="Enoyl-CoA_hydra/iso"/>
</dbReference>
<dbReference type="Gene3D" id="3.90.226.10">
    <property type="entry name" value="2-enoyl-CoA Hydratase, Chain A, domain 1"/>
    <property type="match status" value="1"/>
</dbReference>
<proteinExistence type="inferred from homology"/>
<dbReference type="InterPro" id="IPR029045">
    <property type="entry name" value="ClpP/crotonase-like_dom_sf"/>
</dbReference>
<accession>A0A7Y9URL8</accession>
<dbReference type="RefSeq" id="WP_179502894.1">
    <property type="nucleotide sequence ID" value="NZ_JACCAA010000001.1"/>
</dbReference>
<dbReference type="SUPFAM" id="SSF52096">
    <property type="entry name" value="ClpP/crotonase"/>
    <property type="match status" value="1"/>
</dbReference>
<dbReference type="Proteomes" id="UP000540656">
    <property type="component" value="Unassembled WGS sequence"/>
</dbReference>
<evidence type="ECO:0000256" key="1">
    <source>
        <dbReference type="ARBA" id="ARBA00005254"/>
    </source>
</evidence>
<dbReference type="InterPro" id="IPR018376">
    <property type="entry name" value="Enoyl-CoA_hyd/isom_CS"/>
</dbReference>
<evidence type="ECO:0000256" key="2">
    <source>
        <dbReference type="RuleBase" id="RU003707"/>
    </source>
</evidence>
<dbReference type="EMBL" id="JACCAA010000001">
    <property type="protein sequence ID" value="NYG59891.1"/>
    <property type="molecule type" value="Genomic_DNA"/>
</dbReference>
<dbReference type="CDD" id="cd06558">
    <property type="entry name" value="crotonase-like"/>
    <property type="match status" value="1"/>
</dbReference>
<keyword evidence="3" id="KW-0413">Isomerase</keyword>
<organism evidence="3 4">
    <name type="scientific">Nocardioides daedukensis</name>
    <dbReference type="NCBI Taxonomy" id="634462"/>
    <lineage>
        <taxon>Bacteria</taxon>
        <taxon>Bacillati</taxon>
        <taxon>Actinomycetota</taxon>
        <taxon>Actinomycetes</taxon>
        <taxon>Propionibacteriales</taxon>
        <taxon>Nocardioidaceae</taxon>
        <taxon>Nocardioides</taxon>
    </lineage>
</organism>
<dbReference type="Pfam" id="PF00378">
    <property type="entry name" value="ECH_1"/>
    <property type="match status" value="1"/>
</dbReference>
<dbReference type="AlphaFoldDB" id="A0A7Y9URL8"/>
<keyword evidence="4" id="KW-1185">Reference proteome</keyword>
<comment type="similarity">
    <text evidence="1 2">Belongs to the enoyl-CoA hydratase/isomerase family.</text>
</comment>
<protein>
    <submittedName>
        <fullName evidence="3">2-(1,2-epoxy-1,2-dihydrophenyl)acetyl-CoA isomerase</fullName>
        <ecNumber evidence="3">5.3.3.18</ecNumber>
    </submittedName>
</protein>
<evidence type="ECO:0000313" key="4">
    <source>
        <dbReference type="Proteomes" id="UP000540656"/>
    </source>
</evidence>